<dbReference type="PaxDb" id="667014-Thein_0217"/>
<reference evidence="3 4" key="2">
    <citation type="journal article" date="2012" name="Stand. Genomic Sci.">
        <title>Complete genome sequence of the thermophilic sulfate-reducing ocean bacterium Thermodesulfatator indicus type strain (CIR29812(T)).</title>
        <authorList>
            <person name="Anderson I."/>
            <person name="Saunders E."/>
            <person name="Lapidus A."/>
            <person name="Nolan M."/>
            <person name="Lucas S."/>
            <person name="Tice H."/>
            <person name="Del Rio T.G."/>
            <person name="Cheng J.F."/>
            <person name="Han C."/>
            <person name="Tapia R."/>
            <person name="Goodwin L.A."/>
            <person name="Pitluck S."/>
            <person name="Liolios K."/>
            <person name="Mavromatis K."/>
            <person name="Pagani I."/>
            <person name="Ivanova N."/>
            <person name="Mikhailova N."/>
            <person name="Pati A."/>
            <person name="Chen A."/>
            <person name="Palaniappan K."/>
            <person name="Land M."/>
            <person name="Hauser L."/>
            <person name="Jeffries C.D."/>
            <person name="Chang Y.J."/>
            <person name="Brambilla E.M."/>
            <person name="Rohde M."/>
            <person name="Spring S."/>
            <person name="Goker M."/>
            <person name="Detter J.C."/>
            <person name="Woyke T."/>
            <person name="Bristow J."/>
            <person name="Eisen J.A."/>
            <person name="Markowitz V."/>
            <person name="Hugenholtz P."/>
            <person name="Kyrpides N.C."/>
            <person name="Klenk H.P."/>
        </authorList>
    </citation>
    <scope>NUCLEOTIDE SEQUENCE [LARGE SCALE GENOMIC DNA]</scope>
    <source>
        <strain evidence="4">DSM 15286 / JCM 11887 / CIR29812</strain>
    </source>
</reference>
<dbReference type="KEGG" id="tid:Thein_0217"/>
<keyword evidence="4" id="KW-1185">Reference proteome</keyword>
<dbReference type="STRING" id="667014.Thein_0217"/>
<dbReference type="AlphaFoldDB" id="F8A9G1"/>
<evidence type="ECO:0000313" key="3">
    <source>
        <dbReference type="EMBL" id="AEH44102.1"/>
    </source>
</evidence>
<dbReference type="Pfam" id="PF03787">
    <property type="entry name" value="RAMPs"/>
    <property type="match status" value="1"/>
</dbReference>
<dbReference type="InParanoid" id="F8A9G1"/>
<dbReference type="InterPro" id="IPR007522">
    <property type="entry name" value="CRISPR-assoc_prot_TM1795"/>
</dbReference>
<dbReference type="GO" id="GO:0051607">
    <property type="term" value="P:defense response to virus"/>
    <property type="evidence" value="ECO:0007669"/>
    <property type="project" value="UniProtKB-KW"/>
</dbReference>
<accession>F8A9G1</accession>
<dbReference type="eggNOG" id="COG1337">
    <property type="taxonomic scope" value="Bacteria"/>
</dbReference>
<keyword evidence="1" id="KW-0051">Antiviral defense</keyword>
<feature type="domain" description="CRISPR type III-associated protein" evidence="2">
    <location>
        <begin position="7"/>
        <end position="193"/>
    </location>
</feature>
<dbReference type="NCBIfam" id="TIGR01894">
    <property type="entry name" value="cas_TM1795_cmr1"/>
    <property type="match status" value="1"/>
</dbReference>
<dbReference type="RefSeq" id="WP_013906849.1">
    <property type="nucleotide sequence ID" value="NC_015681.1"/>
</dbReference>
<evidence type="ECO:0000256" key="1">
    <source>
        <dbReference type="ARBA" id="ARBA00023118"/>
    </source>
</evidence>
<dbReference type="PATRIC" id="fig|667014.3.peg.222"/>
<sequence length="356" mass="40960">MGTLEVKIKTLTPLWTGGVDGTMDRIHETGILGSLRWWYEAIVRGLGGSACEGGPEGKKCELTGEKLRKFEKARREGKDWWTALDEVGICDVCKVFGTTGWKRRFRLEVADALMQSIRIDKKVALQERQYVDKNGKEKTPTWYFPNSPRSGELTVCIEDFHPAFNPQIIAGLIWFLSNWTVLGARAQLGFGIVQTTENINIKPLCEQLKNISGNNVYYHLPSLRNIFLAKIHPRNGKSFKDKDSFILKYDLRRLFANYKAIRHFIMGTIKNQKLASKVKISRPYNGEIRVWGWIPEKSDVYDKTWDREKILRAIYQHLTSHYNLVVWREMNSSRDTVSPNLSNAKIFLKSLLNCGE</sequence>
<reference evidence="4" key="1">
    <citation type="submission" date="2011-04" db="EMBL/GenBank/DDBJ databases">
        <title>The complete genome of Thermodesulfatator indicus DSM 15286.</title>
        <authorList>
            <person name="Lucas S."/>
            <person name="Copeland A."/>
            <person name="Lapidus A."/>
            <person name="Bruce D."/>
            <person name="Goodwin L."/>
            <person name="Pitluck S."/>
            <person name="Peters L."/>
            <person name="Kyrpides N."/>
            <person name="Mavromatis K."/>
            <person name="Pagani I."/>
            <person name="Ivanova N."/>
            <person name="Saunders L."/>
            <person name="Detter J.C."/>
            <person name="Tapia R."/>
            <person name="Han C."/>
            <person name="Land M."/>
            <person name="Hauser L."/>
            <person name="Markowitz V."/>
            <person name="Cheng J.-F."/>
            <person name="Hugenholtz P."/>
            <person name="Woyke T."/>
            <person name="Wu D."/>
            <person name="Spring S."/>
            <person name="Schroeder M."/>
            <person name="Brambilla E."/>
            <person name="Klenk H.-P."/>
            <person name="Eisen J.A."/>
        </authorList>
    </citation>
    <scope>NUCLEOTIDE SEQUENCE [LARGE SCALE GENOMIC DNA]</scope>
    <source>
        <strain evidence="4">DSM 15286 / JCM 11887 / CIR29812</strain>
    </source>
</reference>
<gene>
    <name evidence="3" type="ordered locus">Thein_0217</name>
</gene>
<evidence type="ECO:0000259" key="2">
    <source>
        <dbReference type="Pfam" id="PF03787"/>
    </source>
</evidence>
<evidence type="ECO:0000313" key="4">
    <source>
        <dbReference type="Proteomes" id="UP000006793"/>
    </source>
</evidence>
<dbReference type="EMBL" id="CP002683">
    <property type="protein sequence ID" value="AEH44102.1"/>
    <property type="molecule type" value="Genomic_DNA"/>
</dbReference>
<dbReference type="Proteomes" id="UP000006793">
    <property type="component" value="Chromosome"/>
</dbReference>
<dbReference type="HOGENOM" id="CLU_058787_0_0_0"/>
<protein>
    <submittedName>
        <fullName evidence="3">CRISPR-associated RAMP protein, Cmr1 family</fullName>
    </submittedName>
</protein>
<proteinExistence type="predicted"/>
<name>F8A9G1_THEID</name>
<organism evidence="3 4">
    <name type="scientific">Thermodesulfatator indicus (strain DSM 15286 / JCM 11887 / CIR29812)</name>
    <dbReference type="NCBI Taxonomy" id="667014"/>
    <lineage>
        <taxon>Bacteria</taxon>
        <taxon>Pseudomonadati</taxon>
        <taxon>Thermodesulfobacteriota</taxon>
        <taxon>Thermodesulfobacteria</taxon>
        <taxon>Thermodesulfobacteriales</taxon>
        <taxon>Thermodesulfatatoraceae</taxon>
        <taxon>Thermodesulfatator</taxon>
    </lineage>
</organism>
<dbReference type="InterPro" id="IPR005537">
    <property type="entry name" value="RAMP_III_fam"/>
</dbReference>